<feature type="domain" description="RRM" evidence="4">
    <location>
        <begin position="197"/>
        <end position="303"/>
    </location>
</feature>
<dbReference type="InterPro" id="IPR051485">
    <property type="entry name" value="SR-CTD_assoc_factor"/>
</dbReference>
<evidence type="ECO:0000256" key="1">
    <source>
        <dbReference type="ARBA" id="ARBA00022884"/>
    </source>
</evidence>
<evidence type="ECO:0000313" key="7">
    <source>
        <dbReference type="EMBL" id="KIH63006.1"/>
    </source>
</evidence>
<dbReference type="SMART" id="SM00582">
    <property type="entry name" value="RPR"/>
    <property type="match status" value="1"/>
</dbReference>
<dbReference type="Pfam" id="PF01805">
    <property type="entry name" value="Surp"/>
    <property type="match status" value="1"/>
</dbReference>
<dbReference type="Gene3D" id="1.25.40.90">
    <property type="match status" value="1"/>
</dbReference>
<dbReference type="InterPro" id="IPR047488">
    <property type="entry name" value="SR140_cwf21"/>
</dbReference>
<dbReference type="InterPro" id="IPR000504">
    <property type="entry name" value="RRM_dom"/>
</dbReference>
<sequence>MDRTGRKRKADEENEELQKALRKFEDEFGGLGGSMDRGPKAFIRSEVVNASKTVSAGKPQLYKPEPMVNIQRALPMSGSSFEESKRLAAEKARRMLEEAHRGKGPPPQVIPSSASRPVVRPPRPGAGRSVQKSKTSNLEAFKEELKKVQQERDQRKGLRDHLRAELGVDAEALDKIAPALDKPYMGSGEYDDDPYTTNLYISNLPLDMTMEDLFDSFGSFGPLASAKILFPRTEEEKRREHLCGFCAFIVTQFCYADFFNLLNVMDFTTFRPPRSREDVDRALAQMMGFFIRGEPIRMSFAKPIVVPAQADFCLSDANQCLLSTGKHPLRDKPFYVPPPLVDLSAPDPITELPFNAKPLYADLMAYKEKYGELPRYGTPIDFEGEQKEAYEKMIKNATVRVVIPSDSHLLLVIQHVVEFTIREGPLFEAMLMTRERTNPLFRFLFELNHPTHVYYRWRLFSISQGDTFLEWRREKFRMFDGGSWWQPPIPQAELFSCMPRSLYSFACTLTEPSRWLPKLDAPSQSRSSTRAHDTRERRDRSRGSPRRDSKKPKARLRKSQRKKLEQLLRELTPESDSIGYAMVWCADHATCAREICECIYESLTIDETPLHKKIARLYLISDLLANAASRGVRDVFYFRQYFGDLLTKIFSALGRTLRNITARLKAEQFKQRVMSCFRAWEESVLYPTDVLVNSQNIFLGLMESKTSDDEDEDLDGAPCDIDGVPIEDDRNMPIFDDGDDNAGSSSEPSRKPTGMFKSGNWSTIGTVEPVKSKWEEDEAETSTRDQSSASPTRDESSASGNPVSARTKESEDSDTDGEIEEKEDILASAAMEEERRKLMREVEVKIMALQDELESKKDPDIASKVKALREKEMVELENNLAAIVKKRMKKEKKKGKGTRGRTSKTSTPRSLVATTIVARIDVVILGKIAPDVTVARDAVGDFFSSYNWQSVFPAPR</sequence>
<dbReference type="SUPFAM" id="SSF48464">
    <property type="entry name" value="ENTH/VHS domain"/>
    <property type="match status" value="1"/>
</dbReference>
<evidence type="ECO:0000256" key="3">
    <source>
        <dbReference type="SAM" id="MobiDB-lite"/>
    </source>
</evidence>
<dbReference type="GO" id="GO:0006396">
    <property type="term" value="P:RNA processing"/>
    <property type="evidence" value="ECO:0007669"/>
    <property type="project" value="InterPro"/>
</dbReference>
<protein>
    <submittedName>
        <fullName evidence="7">Surp module</fullName>
    </submittedName>
</protein>
<dbReference type="Gene3D" id="1.10.10.790">
    <property type="entry name" value="Surp module"/>
    <property type="match status" value="1"/>
</dbReference>
<feature type="region of interest" description="Disordered" evidence="3">
    <location>
        <begin position="98"/>
        <end position="136"/>
    </location>
</feature>
<feature type="domain" description="CID" evidence="6">
    <location>
        <begin position="556"/>
        <end position="702"/>
    </location>
</feature>
<feature type="compositionally biased region" description="Acidic residues" evidence="3">
    <location>
        <begin position="811"/>
        <end position="823"/>
    </location>
</feature>
<dbReference type="InterPro" id="IPR012677">
    <property type="entry name" value="Nucleotide-bd_a/b_plait_sf"/>
</dbReference>
<dbReference type="EMBL" id="KN728941">
    <property type="protein sequence ID" value="KIH63006.1"/>
    <property type="molecule type" value="Genomic_DNA"/>
</dbReference>
<evidence type="ECO:0000259" key="6">
    <source>
        <dbReference type="PROSITE" id="PS51391"/>
    </source>
</evidence>
<accession>A0A0C2H0X5</accession>
<dbReference type="Pfam" id="PF08312">
    <property type="entry name" value="cwf21"/>
    <property type="match status" value="1"/>
</dbReference>
<dbReference type="PANTHER" id="PTHR23140">
    <property type="entry name" value="RNA PROCESSING PROTEIN LD23810P"/>
    <property type="match status" value="1"/>
</dbReference>
<reference evidence="7 8" key="1">
    <citation type="submission" date="2013-12" db="EMBL/GenBank/DDBJ databases">
        <title>Draft genome of the parsitic nematode Ancylostoma duodenale.</title>
        <authorList>
            <person name="Mitreva M."/>
        </authorList>
    </citation>
    <scope>NUCLEOTIDE SEQUENCE [LARGE SCALE GENOMIC DNA]</scope>
    <source>
        <strain evidence="7 8">Zhejiang</strain>
    </source>
</reference>
<dbReference type="GO" id="GO:0005634">
    <property type="term" value="C:nucleus"/>
    <property type="evidence" value="ECO:0007669"/>
    <property type="project" value="TreeGrafter"/>
</dbReference>
<evidence type="ECO:0000259" key="5">
    <source>
        <dbReference type="PROSITE" id="PS50128"/>
    </source>
</evidence>
<dbReference type="OrthoDB" id="377209at2759"/>
<keyword evidence="1 2" id="KW-0694">RNA-binding</keyword>
<dbReference type="AlphaFoldDB" id="A0A0C2H0X5"/>
<dbReference type="PROSITE" id="PS50128">
    <property type="entry name" value="SURP"/>
    <property type="match status" value="1"/>
</dbReference>
<evidence type="ECO:0000313" key="8">
    <source>
        <dbReference type="Proteomes" id="UP000054047"/>
    </source>
</evidence>
<dbReference type="InterPro" id="IPR035979">
    <property type="entry name" value="RBD_domain_sf"/>
</dbReference>
<dbReference type="PROSITE" id="PS50102">
    <property type="entry name" value="RRM"/>
    <property type="match status" value="1"/>
</dbReference>
<dbReference type="Gene3D" id="3.30.70.330">
    <property type="match status" value="1"/>
</dbReference>
<dbReference type="InterPro" id="IPR035967">
    <property type="entry name" value="SWAP/Surp_sf"/>
</dbReference>
<dbReference type="CDD" id="cd21370">
    <property type="entry name" value="cwf21_SR140"/>
    <property type="match status" value="1"/>
</dbReference>
<dbReference type="GO" id="GO:0003723">
    <property type="term" value="F:RNA binding"/>
    <property type="evidence" value="ECO:0007669"/>
    <property type="project" value="UniProtKB-UniRule"/>
</dbReference>
<dbReference type="InterPro" id="IPR006569">
    <property type="entry name" value="CID_dom"/>
</dbReference>
<organism evidence="7 8">
    <name type="scientific">Ancylostoma duodenale</name>
    <dbReference type="NCBI Taxonomy" id="51022"/>
    <lineage>
        <taxon>Eukaryota</taxon>
        <taxon>Metazoa</taxon>
        <taxon>Ecdysozoa</taxon>
        <taxon>Nematoda</taxon>
        <taxon>Chromadorea</taxon>
        <taxon>Rhabditida</taxon>
        <taxon>Rhabditina</taxon>
        <taxon>Rhabditomorpha</taxon>
        <taxon>Strongyloidea</taxon>
        <taxon>Ancylostomatidae</taxon>
        <taxon>Ancylostomatinae</taxon>
        <taxon>Ancylostoma</taxon>
    </lineage>
</organism>
<feature type="compositionally biased region" description="Basic and acidic residues" evidence="3">
    <location>
        <begin position="530"/>
        <end position="547"/>
    </location>
</feature>
<feature type="compositionally biased region" description="Basic residues" evidence="3">
    <location>
        <begin position="548"/>
        <end position="560"/>
    </location>
</feature>
<gene>
    <name evidence="7" type="ORF">ANCDUO_06702</name>
</gene>
<keyword evidence="8" id="KW-1185">Reference proteome</keyword>
<dbReference type="Pfam" id="PF00076">
    <property type="entry name" value="RRM_1"/>
    <property type="match status" value="1"/>
</dbReference>
<feature type="region of interest" description="Disordered" evidence="3">
    <location>
        <begin position="707"/>
        <end position="828"/>
    </location>
</feature>
<dbReference type="SUPFAM" id="SSF54928">
    <property type="entry name" value="RNA-binding domain, RBD"/>
    <property type="match status" value="1"/>
</dbReference>
<evidence type="ECO:0000256" key="2">
    <source>
        <dbReference type="PROSITE-ProRule" id="PRU00176"/>
    </source>
</evidence>
<dbReference type="PROSITE" id="PS51391">
    <property type="entry name" value="CID"/>
    <property type="match status" value="1"/>
</dbReference>
<dbReference type="SMART" id="SM01115">
    <property type="entry name" value="cwf21"/>
    <property type="match status" value="1"/>
</dbReference>
<dbReference type="Pfam" id="PF04818">
    <property type="entry name" value="CID"/>
    <property type="match status" value="1"/>
</dbReference>
<dbReference type="InterPro" id="IPR008942">
    <property type="entry name" value="ENTH_VHS"/>
</dbReference>
<proteinExistence type="predicted"/>
<evidence type="ECO:0000259" key="4">
    <source>
        <dbReference type="PROSITE" id="PS50102"/>
    </source>
</evidence>
<feature type="compositionally biased region" description="Polar residues" evidence="3">
    <location>
        <begin position="784"/>
        <end position="804"/>
    </location>
</feature>
<dbReference type="SMART" id="SM00360">
    <property type="entry name" value="RRM"/>
    <property type="match status" value="1"/>
</dbReference>
<dbReference type="InterPro" id="IPR013170">
    <property type="entry name" value="mRNA_splic_Cwf21_dom"/>
</dbReference>
<feature type="domain" description="SURP motif" evidence="5">
    <location>
        <begin position="412"/>
        <end position="455"/>
    </location>
</feature>
<dbReference type="SMART" id="SM00648">
    <property type="entry name" value="SWAP"/>
    <property type="match status" value="1"/>
</dbReference>
<feature type="region of interest" description="Disordered" evidence="3">
    <location>
        <begin position="518"/>
        <end position="560"/>
    </location>
</feature>
<dbReference type="SUPFAM" id="SSF109905">
    <property type="entry name" value="Surp module (SWAP domain)"/>
    <property type="match status" value="1"/>
</dbReference>
<name>A0A0C2H0X5_9BILA</name>
<feature type="region of interest" description="Disordered" evidence="3">
    <location>
        <begin position="887"/>
        <end position="907"/>
    </location>
</feature>
<dbReference type="Proteomes" id="UP000054047">
    <property type="component" value="Unassembled WGS sequence"/>
</dbReference>
<feature type="compositionally biased region" description="Basic residues" evidence="3">
    <location>
        <begin position="887"/>
        <end position="902"/>
    </location>
</feature>
<dbReference type="InterPro" id="IPR000061">
    <property type="entry name" value="Surp"/>
</dbReference>
<dbReference type="PANTHER" id="PTHR23140:SF0">
    <property type="entry name" value="U2 SNRNP-ASSOCIATED SURP MOTIF-CONTAINING PROTEIN"/>
    <property type="match status" value="1"/>
</dbReference>